<feature type="domain" description="YCII-related" evidence="2">
    <location>
        <begin position="13"/>
        <end position="88"/>
    </location>
</feature>
<dbReference type="EMBL" id="JAGSHT010000002">
    <property type="protein sequence ID" value="MBZ2194936.1"/>
    <property type="molecule type" value="Genomic_DNA"/>
</dbReference>
<gene>
    <name evidence="3" type="ORF">KCQ71_02130</name>
</gene>
<dbReference type="InterPro" id="IPR011008">
    <property type="entry name" value="Dimeric_a/b-barrel"/>
</dbReference>
<evidence type="ECO:0000259" key="2">
    <source>
        <dbReference type="Pfam" id="PF03795"/>
    </source>
</evidence>
<dbReference type="Gene3D" id="3.30.70.1060">
    <property type="entry name" value="Dimeric alpha+beta barrel"/>
    <property type="match status" value="1"/>
</dbReference>
<comment type="caution">
    <text evidence="3">The sequence shown here is derived from an EMBL/GenBank/DDBJ whole genome shotgun (WGS) entry which is preliminary data.</text>
</comment>
<dbReference type="SUPFAM" id="SSF54909">
    <property type="entry name" value="Dimeric alpha+beta barrel"/>
    <property type="match status" value="1"/>
</dbReference>
<reference evidence="3 4" key="1">
    <citation type="submission" date="2021-04" db="EMBL/GenBank/DDBJ databases">
        <title>Ruania sp. nov., isolated from sandy soil of mangrove forest.</title>
        <authorList>
            <person name="Ge X."/>
            <person name="Huang R."/>
            <person name="Liu W."/>
        </authorList>
    </citation>
    <scope>NUCLEOTIDE SEQUENCE [LARGE SCALE GENOMIC DNA]</scope>
    <source>
        <strain evidence="3 4">N2-46</strain>
    </source>
</reference>
<keyword evidence="4" id="KW-1185">Reference proteome</keyword>
<evidence type="ECO:0000313" key="3">
    <source>
        <dbReference type="EMBL" id="MBZ2194936.1"/>
    </source>
</evidence>
<proteinExistence type="inferred from homology"/>
<dbReference type="Proteomes" id="UP000826651">
    <property type="component" value="Unassembled WGS sequence"/>
</dbReference>
<name>A0ABS7S6K2_9MICO</name>
<evidence type="ECO:0000256" key="1">
    <source>
        <dbReference type="ARBA" id="ARBA00007689"/>
    </source>
</evidence>
<accession>A0ABS7S6K2</accession>
<dbReference type="InterPro" id="IPR005545">
    <property type="entry name" value="YCII"/>
</dbReference>
<evidence type="ECO:0000313" key="4">
    <source>
        <dbReference type="Proteomes" id="UP000826651"/>
    </source>
</evidence>
<organism evidence="3 4">
    <name type="scientific">Occultella gossypii</name>
    <dbReference type="NCBI Taxonomy" id="2800820"/>
    <lineage>
        <taxon>Bacteria</taxon>
        <taxon>Bacillati</taxon>
        <taxon>Actinomycetota</taxon>
        <taxon>Actinomycetes</taxon>
        <taxon>Micrococcales</taxon>
        <taxon>Ruaniaceae</taxon>
        <taxon>Occultella</taxon>
    </lineage>
</organism>
<protein>
    <recommendedName>
        <fullName evidence="2">YCII-related domain-containing protein</fullName>
    </recommendedName>
</protein>
<sequence length="113" mass="12041">MTESGVIATVSYFLVLLRRAPDAAAAEPPWEEHIAFIDTMVSHGVVLLGGDLDPPVAGAEAAYLLHTSTRAEAQAWAGRDPLVRQGSYGPDVVEWRLVGIALNAIHPALLMPT</sequence>
<dbReference type="Pfam" id="PF03795">
    <property type="entry name" value="YCII"/>
    <property type="match status" value="1"/>
</dbReference>
<dbReference type="RefSeq" id="WP_223402346.1">
    <property type="nucleotide sequence ID" value="NZ_JAGSHT010000002.1"/>
</dbReference>
<comment type="similarity">
    <text evidence="1">Belongs to the YciI family.</text>
</comment>